<dbReference type="CDD" id="cd16922">
    <property type="entry name" value="HATPase_EvgS-ArcB-TorS-like"/>
    <property type="match status" value="1"/>
</dbReference>
<keyword evidence="12 21" id="KW-1133">Transmembrane helix</keyword>
<evidence type="ECO:0000256" key="8">
    <source>
        <dbReference type="ARBA" id="ARBA00022729"/>
    </source>
</evidence>
<keyword evidence="7 21" id="KW-0812">Transmembrane</keyword>
<keyword evidence="8" id="KW-0732">Signal</keyword>
<evidence type="ECO:0000259" key="23">
    <source>
        <dbReference type="PROSITE" id="PS50110"/>
    </source>
</evidence>
<evidence type="ECO:0000259" key="25">
    <source>
        <dbReference type="PROSITE" id="PS50894"/>
    </source>
</evidence>
<dbReference type="GO" id="GO:0005886">
    <property type="term" value="C:plasma membrane"/>
    <property type="evidence" value="ECO:0007669"/>
    <property type="project" value="UniProtKB-SubCell"/>
</dbReference>
<evidence type="ECO:0000256" key="15">
    <source>
        <dbReference type="ARBA" id="ARBA00023136"/>
    </source>
</evidence>
<dbReference type="InterPro" id="IPR033417">
    <property type="entry name" value="CHASE8"/>
</dbReference>
<evidence type="ECO:0000256" key="17">
    <source>
        <dbReference type="ARBA" id="ARBA00070152"/>
    </source>
</evidence>
<feature type="domain" description="Response regulatory" evidence="23">
    <location>
        <begin position="675"/>
        <end position="795"/>
    </location>
</feature>
<dbReference type="PRINTS" id="PR00344">
    <property type="entry name" value="BCTRLSENSOR"/>
</dbReference>
<dbReference type="SMART" id="SM00448">
    <property type="entry name" value="REC"/>
    <property type="match status" value="2"/>
</dbReference>
<dbReference type="Proteomes" id="UP000472320">
    <property type="component" value="Unassembled WGS sequence"/>
</dbReference>
<dbReference type="CDD" id="cd00156">
    <property type="entry name" value="REC"/>
    <property type="match status" value="1"/>
</dbReference>
<comment type="catalytic activity">
    <reaction evidence="1">
        <text>ATP + protein L-histidine = ADP + protein N-phospho-L-histidine.</text>
        <dbReference type="EC" id="2.7.13.3"/>
    </reaction>
</comment>
<dbReference type="SMART" id="SM00073">
    <property type="entry name" value="HPT"/>
    <property type="match status" value="1"/>
</dbReference>
<evidence type="ECO:0000256" key="5">
    <source>
        <dbReference type="ARBA" id="ARBA00022553"/>
    </source>
</evidence>
<dbReference type="Pfam" id="PF02518">
    <property type="entry name" value="HATPase_c"/>
    <property type="match status" value="1"/>
</dbReference>
<name>A0A6L6QB70_9BURK</name>
<keyword evidence="9" id="KW-0547">Nucleotide-binding</keyword>
<dbReference type="Pfam" id="PF17152">
    <property type="entry name" value="CHASE8"/>
    <property type="match status" value="1"/>
</dbReference>
<evidence type="ECO:0000256" key="10">
    <source>
        <dbReference type="ARBA" id="ARBA00022777"/>
    </source>
</evidence>
<sequence>MLNFERSGLSQKLTIISVLTTGSALLLVFAAFAVASIVSHTSEERKQLTSLADVIGANSVASLLYSDRPTAEQALAALAVKSDITRAALFDRDGQLFAAYPSLRELAPGGLDTARLHLLSEGELAEHDGPPWAPRLRLYRPVRVRQHVIGAVMIEAGQASLWLGILRNLGITALATASSFWLALVLSARFREGIAAPIAQLIAAADKVSSSQTYAQLQHQRSDELGTLIDSFNGMLAQIESRDTKLAQYRGELERQVSIRTAQLEKAKDSAEAASQAKSAFLANMSHEIRTPMNGVLGMAELLAATELTETQRNYTSMVRRSGEHLLVIINDILDFSKVEAGKLTVEYINFNLRELLDDIENVFAPQAQAKGIEMEFAVANNIPLAICGDPNRLRQVIVNLLGNAVKFTDQGRIKVAVRVAEEDSQSARLRVEVHDTGIGVTREARAHIFDSFSQGDGSTTRKHGGTGLGLAISKQLVELMGGSIGVDNALGHGSVFWFTVQFDKRRVEADDAGFQQKPTKGLRALVVDRQAESALALQRLLARWHLHGTCAPSAADALRELHAAAARGAPYDVALLDMGLDDIGGLALAAEIKSDPDISAVRVILLASERNAADPVQRRAAGVAFQLIKPAREPDLYDCIVTPLRASEGVAVSSLAGVAAPHAAPRPRPGQRPRALLAEDNPVNVEVASAMLRGLGMEVACASNGEEALAAVRAGDYDLVLMDCMMPVMDGMAATAEIRRLEQQRGRARATPIVAITANALQGDRERCLAAGMDDYISKPFSQQALADTLGRWVALPRPAPAGHTPPPRSASHPAQGGPPPAPAASASAVPPACLNGSAPHAGQLHASAMATLCHSTSVGTAPRQAAQVAALDAAPAAINPAALNAICALSPGQGKALLRRVLEAFLQDTPRQITALREATAGSDTSAIRKTAHSLKSSSANVGADALAKLFREMEQMARAEQTEGAADLLAQLEREFQSVRQSLSIILAKGA</sequence>
<feature type="modified residue" description="4-aspartylphosphate" evidence="19">
    <location>
        <position position="578"/>
    </location>
</feature>
<dbReference type="PROSITE" id="PS50885">
    <property type="entry name" value="HAMP"/>
    <property type="match status" value="1"/>
</dbReference>
<dbReference type="Gene3D" id="1.10.287.130">
    <property type="match status" value="1"/>
</dbReference>
<dbReference type="SMART" id="SM00388">
    <property type="entry name" value="HisKA"/>
    <property type="match status" value="1"/>
</dbReference>
<dbReference type="PROSITE" id="PS50894">
    <property type="entry name" value="HPT"/>
    <property type="match status" value="1"/>
</dbReference>
<dbReference type="InterPro" id="IPR003660">
    <property type="entry name" value="HAMP_dom"/>
</dbReference>
<keyword evidence="14" id="KW-0843">Virulence</keyword>
<dbReference type="SUPFAM" id="SSF158472">
    <property type="entry name" value="HAMP domain-like"/>
    <property type="match status" value="1"/>
</dbReference>
<comment type="subcellular location">
    <subcellularLocation>
        <location evidence="2">Cell membrane</location>
        <topology evidence="2">Multi-pass membrane protein</topology>
    </subcellularLocation>
</comment>
<evidence type="ECO:0000313" key="27">
    <source>
        <dbReference type="Proteomes" id="UP000472320"/>
    </source>
</evidence>
<feature type="domain" description="Histidine kinase" evidence="22">
    <location>
        <begin position="284"/>
        <end position="505"/>
    </location>
</feature>
<evidence type="ECO:0000256" key="9">
    <source>
        <dbReference type="ARBA" id="ARBA00022741"/>
    </source>
</evidence>
<evidence type="ECO:0000256" key="14">
    <source>
        <dbReference type="ARBA" id="ARBA00023026"/>
    </source>
</evidence>
<dbReference type="EMBL" id="WNKX01000001">
    <property type="protein sequence ID" value="MTW09304.1"/>
    <property type="molecule type" value="Genomic_DNA"/>
</dbReference>
<feature type="modified residue" description="Phosphohistidine" evidence="18">
    <location>
        <position position="935"/>
    </location>
</feature>
<keyword evidence="11" id="KW-0067">ATP-binding</keyword>
<evidence type="ECO:0000256" key="2">
    <source>
        <dbReference type="ARBA" id="ARBA00004651"/>
    </source>
</evidence>
<dbReference type="CDD" id="cd06225">
    <property type="entry name" value="HAMP"/>
    <property type="match status" value="1"/>
</dbReference>
<evidence type="ECO:0000256" key="19">
    <source>
        <dbReference type="PROSITE-ProRule" id="PRU00169"/>
    </source>
</evidence>
<dbReference type="EC" id="2.7.13.3" evidence="3"/>
<dbReference type="CDD" id="cd00088">
    <property type="entry name" value="HPT"/>
    <property type="match status" value="1"/>
</dbReference>
<feature type="modified residue" description="4-aspartylphosphate" evidence="19">
    <location>
        <position position="724"/>
    </location>
</feature>
<comment type="function">
    <text evidence="16">Member of the two-component regulatory system BvgS/BvgA. Phosphorylates BvgA via a four-step phosphorelay in response to environmental signals.</text>
</comment>
<feature type="compositionally biased region" description="Pro residues" evidence="20">
    <location>
        <begin position="799"/>
        <end position="810"/>
    </location>
</feature>
<dbReference type="InterPro" id="IPR005467">
    <property type="entry name" value="His_kinase_dom"/>
</dbReference>
<keyword evidence="13" id="KW-0902">Two-component regulatory system</keyword>
<dbReference type="SUPFAM" id="SSF55874">
    <property type="entry name" value="ATPase domain of HSP90 chaperone/DNA topoisomerase II/histidine kinase"/>
    <property type="match status" value="1"/>
</dbReference>
<dbReference type="InterPro" id="IPR036641">
    <property type="entry name" value="HPT_dom_sf"/>
</dbReference>
<dbReference type="CDD" id="cd00082">
    <property type="entry name" value="HisKA"/>
    <property type="match status" value="1"/>
</dbReference>
<dbReference type="PROSITE" id="PS50110">
    <property type="entry name" value="RESPONSE_REGULATORY"/>
    <property type="match status" value="2"/>
</dbReference>
<keyword evidence="27" id="KW-1185">Reference proteome</keyword>
<dbReference type="InterPro" id="IPR003661">
    <property type="entry name" value="HisK_dim/P_dom"/>
</dbReference>
<dbReference type="InterPro" id="IPR036097">
    <property type="entry name" value="HisK_dim/P_sf"/>
</dbReference>
<proteinExistence type="predicted"/>
<evidence type="ECO:0000256" key="1">
    <source>
        <dbReference type="ARBA" id="ARBA00000085"/>
    </source>
</evidence>
<dbReference type="SUPFAM" id="SSF52172">
    <property type="entry name" value="CheY-like"/>
    <property type="match status" value="2"/>
</dbReference>
<dbReference type="Pfam" id="PF00512">
    <property type="entry name" value="HisKA"/>
    <property type="match status" value="1"/>
</dbReference>
<comment type="caution">
    <text evidence="26">The sequence shown here is derived from an EMBL/GenBank/DDBJ whole genome shotgun (WGS) entry which is preliminary data.</text>
</comment>
<dbReference type="OrthoDB" id="5290456at2"/>
<dbReference type="SMART" id="SM00304">
    <property type="entry name" value="HAMP"/>
    <property type="match status" value="1"/>
</dbReference>
<keyword evidence="6" id="KW-0808">Transferase</keyword>
<feature type="domain" description="HAMP" evidence="24">
    <location>
        <begin position="192"/>
        <end position="244"/>
    </location>
</feature>
<reference evidence="26 27" key="1">
    <citation type="submission" date="2019-11" db="EMBL/GenBank/DDBJ databases">
        <title>Type strains purchased from KCTC, JCM and DSMZ.</title>
        <authorList>
            <person name="Lu H."/>
        </authorList>
    </citation>
    <scope>NUCLEOTIDE SEQUENCE [LARGE SCALE GENOMIC DNA]</scope>
    <source>
        <strain evidence="26 27">JCM 31587</strain>
    </source>
</reference>
<evidence type="ECO:0000256" key="6">
    <source>
        <dbReference type="ARBA" id="ARBA00022679"/>
    </source>
</evidence>
<dbReference type="Pfam" id="PF00072">
    <property type="entry name" value="Response_reg"/>
    <property type="match status" value="2"/>
</dbReference>
<feature type="domain" description="HPt" evidence="25">
    <location>
        <begin position="896"/>
        <end position="989"/>
    </location>
</feature>
<dbReference type="PANTHER" id="PTHR45339:SF5">
    <property type="entry name" value="HISTIDINE KINASE"/>
    <property type="match status" value="1"/>
</dbReference>
<dbReference type="GO" id="GO:0005524">
    <property type="term" value="F:ATP binding"/>
    <property type="evidence" value="ECO:0007669"/>
    <property type="project" value="UniProtKB-KW"/>
</dbReference>
<gene>
    <name evidence="26" type="ORF">GM658_01700</name>
</gene>
<dbReference type="CDD" id="cd17546">
    <property type="entry name" value="REC_hyHK_CKI1_RcsC-like"/>
    <property type="match status" value="1"/>
</dbReference>
<feature type="region of interest" description="Disordered" evidence="20">
    <location>
        <begin position="798"/>
        <end position="830"/>
    </location>
</feature>
<dbReference type="Pfam" id="PF00672">
    <property type="entry name" value="HAMP"/>
    <property type="match status" value="1"/>
</dbReference>
<keyword evidence="15 21" id="KW-0472">Membrane</keyword>
<evidence type="ECO:0000256" key="4">
    <source>
        <dbReference type="ARBA" id="ARBA00022475"/>
    </source>
</evidence>
<dbReference type="Pfam" id="PF01627">
    <property type="entry name" value="Hpt"/>
    <property type="match status" value="1"/>
</dbReference>
<evidence type="ECO:0000256" key="13">
    <source>
        <dbReference type="ARBA" id="ARBA00023012"/>
    </source>
</evidence>
<feature type="domain" description="Response regulatory" evidence="23">
    <location>
        <begin position="524"/>
        <end position="645"/>
    </location>
</feature>
<dbReference type="InterPro" id="IPR004358">
    <property type="entry name" value="Sig_transdc_His_kin-like_C"/>
</dbReference>
<keyword evidence="5 19" id="KW-0597">Phosphoprotein</keyword>
<dbReference type="InterPro" id="IPR001789">
    <property type="entry name" value="Sig_transdc_resp-reg_receiver"/>
</dbReference>
<dbReference type="SUPFAM" id="SSF47384">
    <property type="entry name" value="Homodimeric domain of signal transducing histidine kinase"/>
    <property type="match status" value="1"/>
</dbReference>
<dbReference type="PANTHER" id="PTHR45339">
    <property type="entry name" value="HYBRID SIGNAL TRANSDUCTION HISTIDINE KINASE J"/>
    <property type="match status" value="1"/>
</dbReference>
<evidence type="ECO:0000256" key="3">
    <source>
        <dbReference type="ARBA" id="ARBA00012438"/>
    </source>
</evidence>
<evidence type="ECO:0000256" key="12">
    <source>
        <dbReference type="ARBA" id="ARBA00022989"/>
    </source>
</evidence>
<dbReference type="RefSeq" id="WP_155452275.1">
    <property type="nucleotide sequence ID" value="NZ_WNKX01000001.1"/>
</dbReference>
<keyword evidence="10" id="KW-0418">Kinase</keyword>
<dbReference type="FunFam" id="3.30.565.10:FF:000010">
    <property type="entry name" value="Sensor histidine kinase RcsC"/>
    <property type="match status" value="1"/>
</dbReference>
<feature type="transmembrane region" description="Helical" evidence="21">
    <location>
        <begin position="15"/>
        <end position="38"/>
    </location>
</feature>
<evidence type="ECO:0000256" key="21">
    <source>
        <dbReference type="SAM" id="Phobius"/>
    </source>
</evidence>
<dbReference type="Gene3D" id="1.20.120.160">
    <property type="entry name" value="HPT domain"/>
    <property type="match status" value="1"/>
</dbReference>
<dbReference type="InterPro" id="IPR011006">
    <property type="entry name" value="CheY-like_superfamily"/>
</dbReference>
<dbReference type="InterPro" id="IPR003594">
    <property type="entry name" value="HATPase_dom"/>
</dbReference>
<evidence type="ECO:0000256" key="18">
    <source>
        <dbReference type="PROSITE-ProRule" id="PRU00110"/>
    </source>
</evidence>
<evidence type="ECO:0000256" key="20">
    <source>
        <dbReference type="SAM" id="MobiDB-lite"/>
    </source>
</evidence>
<dbReference type="SMART" id="SM00387">
    <property type="entry name" value="HATPase_c"/>
    <property type="match status" value="1"/>
</dbReference>
<evidence type="ECO:0000313" key="26">
    <source>
        <dbReference type="EMBL" id="MTW09304.1"/>
    </source>
</evidence>
<accession>A0A6L6QB70</accession>
<dbReference type="Gene3D" id="6.10.340.10">
    <property type="match status" value="1"/>
</dbReference>
<evidence type="ECO:0000256" key="7">
    <source>
        <dbReference type="ARBA" id="ARBA00022692"/>
    </source>
</evidence>
<evidence type="ECO:0000256" key="16">
    <source>
        <dbReference type="ARBA" id="ARBA00058004"/>
    </source>
</evidence>
<dbReference type="Gene3D" id="3.30.565.10">
    <property type="entry name" value="Histidine kinase-like ATPase, C-terminal domain"/>
    <property type="match status" value="1"/>
</dbReference>
<evidence type="ECO:0000259" key="24">
    <source>
        <dbReference type="PROSITE" id="PS50885"/>
    </source>
</evidence>
<dbReference type="Gene3D" id="3.40.50.2300">
    <property type="match status" value="2"/>
</dbReference>
<dbReference type="PROSITE" id="PS50109">
    <property type="entry name" value="HIS_KIN"/>
    <property type="match status" value="1"/>
</dbReference>
<dbReference type="AlphaFoldDB" id="A0A6L6QB70"/>
<dbReference type="GO" id="GO:0000155">
    <property type="term" value="F:phosphorelay sensor kinase activity"/>
    <property type="evidence" value="ECO:0007669"/>
    <property type="project" value="InterPro"/>
</dbReference>
<evidence type="ECO:0000256" key="11">
    <source>
        <dbReference type="ARBA" id="ARBA00022840"/>
    </source>
</evidence>
<dbReference type="InterPro" id="IPR036890">
    <property type="entry name" value="HATPase_C_sf"/>
</dbReference>
<organism evidence="26 27">
    <name type="scientific">Massilia eburnea</name>
    <dbReference type="NCBI Taxonomy" id="1776165"/>
    <lineage>
        <taxon>Bacteria</taxon>
        <taxon>Pseudomonadati</taxon>
        <taxon>Pseudomonadota</taxon>
        <taxon>Betaproteobacteria</taxon>
        <taxon>Burkholderiales</taxon>
        <taxon>Oxalobacteraceae</taxon>
        <taxon>Telluria group</taxon>
        <taxon>Massilia</taxon>
    </lineage>
</organism>
<keyword evidence="4" id="KW-1003">Cell membrane</keyword>
<evidence type="ECO:0000259" key="22">
    <source>
        <dbReference type="PROSITE" id="PS50109"/>
    </source>
</evidence>
<feature type="transmembrane region" description="Helical" evidence="21">
    <location>
        <begin position="171"/>
        <end position="190"/>
    </location>
</feature>
<dbReference type="SUPFAM" id="SSF47226">
    <property type="entry name" value="Histidine-containing phosphotransfer domain, HPT domain"/>
    <property type="match status" value="1"/>
</dbReference>
<protein>
    <recommendedName>
        <fullName evidence="17">Virulence sensor protein BvgS</fullName>
        <ecNumber evidence="3">2.7.13.3</ecNumber>
    </recommendedName>
</protein>
<dbReference type="InterPro" id="IPR008207">
    <property type="entry name" value="Sig_transdc_His_kin_Hpt_dom"/>
</dbReference>
<dbReference type="FunFam" id="1.10.287.130:FF:000003">
    <property type="entry name" value="Histidine kinase"/>
    <property type="match status" value="1"/>
</dbReference>